<protein>
    <recommendedName>
        <fullName evidence="1">Mutator-like transposase domain-containing protein</fullName>
    </recommendedName>
</protein>
<feature type="domain" description="Mutator-like transposase" evidence="1">
    <location>
        <begin position="2"/>
        <end position="90"/>
    </location>
</feature>
<name>A0ABQ8SDC6_PERAM</name>
<gene>
    <name evidence="2" type="ORF">ANN_20442</name>
</gene>
<comment type="caution">
    <text evidence="2">The sequence shown here is derived from an EMBL/GenBank/DDBJ whole genome shotgun (WGS) entry which is preliminary data.</text>
</comment>
<keyword evidence="3" id="KW-1185">Reference proteome</keyword>
<dbReference type="EMBL" id="JAJSOF020000029">
    <property type="protein sequence ID" value="KAJ4431836.1"/>
    <property type="molecule type" value="Genomic_DNA"/>
</dbReference>
<evidence type="ECO:0000313" key="2">
    <source>
        <dbReference type="EMBL" id="KAJ4431836.1"/>
    </source>
</evidence>
<evidence type="ECO:0000259" key="1">
    <source>
        <dbReference type="Pfam" id="PF20700"/>
    </source>
</evidence>
<dbReference type="Proteomes" id="UP001148838">
    <property type="component" value="Unassembled WGS sequence"/>
</dbReference>
<reference evidence="2 3" key="1">
    <citation type="journal article" date="2022" name="Allergy">
        <title>Genome assembly and annotation of Periplaneta americana reveal a comprehensive cockroach allergen profile.</title>
        <authorList>
            <person name="Wang L."/>
            <person name="Xiong Q."/>
            <person name="Saelim N."/>
            <person name="Wang L."/>
            <person name="Nong W."/>
            <person name="Wan A.T."/>
            <person name="Shi M."/>
            <person name="Liu X."/>
            <person name="Cao Q."/>
            <person name="Hui J.H.L."/>
            <person name="Sookrung N."/>
            <person name="Leung T.F."/>
            <person name="Tungtrongchitr A."/>
            <person name="Tsui S.K.W."/>
        </authorList>
    </citation>
    <scope>NUCLEOTIDE SEQUENCE [LARGE SCALE GENOMIC DNA]</scope>
    <source>
        <strain evidence="2">PWHHKU_190912</strain>
    </source>
</reference>
<evidence type="ECO:0000313" key="3">
    <source>
        <dbReference type="Proteomes" id="UP001148838"/>
    </source>
</evidence>
<accession>A0ABQ8SDC6</accession>
<organism evidence="2 3">
    <name type="scientific">Periplaneta americana</name>
    <name type="common">American cockroach</name>
    <name type="synonym">Blatta americana</name>
    <dbReference type="NCBI Taxonomy" id="6978"/>
    <lineage>
        <taxon>Eukaryota</taxon>
        <taxon>Metazoa</taxon>
        <taxon>Ecdysozoa</taxon>
        <taxon>Arthropoda</taxon>
        <taxon>Hexapoda</taxon>
        <taxon>Insecta</taxon>
        <taxon>Pterygota</taxon>
        <taxon>Neoptera</taxon>
        <taxon>Polyneoptera</taxon>
        <taxon>Dictyoptera</taxon>
        <taxon>Blattodea</taxon>
        <taxon>Blattoidea</taxon>
        <taxon>Blattidae</taxon>
        <taxon>Blattinae</taxon>
        <taxon>Periplaneta</taxon>
    </lineage>
</organism>
<dbReference type="InterPro" id="IPR049012">
    <property type="entry name" value="Mutator_transp_dom"/>
</dbReference>
<sequence>MPPPSSRFSALNNHLLNALEIESRNSMSDAAKEAVVMNSELREENDSIPVTDLAISCDGTWMKRGHTSLHCVTSVIGIDTGKILDLQVMNDKPYGPDCKIETLECVGHIQKRMGGRLMKLKRELKGKKLEDGKLLGGQHRLTDKEIHTLKIYYRKAIRDNVGLDVKAMQKAVWAIA</sequence>
<proteinExistence type="predicted"/>
<dbReference type="Pfam" id="PF20700">
    <property type="entry name" value="Mutator"/>
    <property type="match status" value="1"/>
</dbReference>